<dbReference type="RefSeq" id="WP_036652746.1">
    <property type="nucleotide sequence ID" value="NZ_BAVZ01000023.1"/>
</dbReference>
<evidence type="ECO:0000313" key="2">
    <source>
        <dbReference type="Proteomes" id="UP000019364"/>
    </source>
</evidence>
<evidence type="ECO:0000313" key="1">
    <source>
        <dbReference type="EMBL" id="GAF10384.1"/>
    </source>
</evidence>
<dbReference type="Proteomes" id="UP000019364">
    <property type="component" value="Unassembled WGS sequence"/>
</dbReference>
<organism evidence="1 2">
    <name type="scientific">Paenibacillus pini JCM 16418</name>
    <dbReference type="NCBI Taxonomy" id="1236976"/>
    <lineage>
        <taxon>Bacteria</taxon>
        <taxon>Bacillati</taxon>
        <taxon>Bacillota</taxon>
        <taxon>Bacilli</taxon>
        <taxon>Bacillales</taxon>
        <taxon>Paenibacillaceae</taxon>
        <taxon>Paenibacillus</taxon>
    </lineage>
</organism>
<accession>W7Z7L3</accession>
<protein>
    <submittedName>
        <fullName evidence="1">Uncharacterized protein</fullName>
    </submittedName>
</protein>
<gene>
    <name evidence="1" type="ORF">JCM16418_4584</name>
</gene>
<dbReference type="Pfam" id="PF26211">
    <property type="entry name" value="Phage_phiTE_072"/>
    <property type="match status" value="1"/>
</dbReference>
<name>W7Z7L3_9BACL</name>
<comment type="caution">
    <text evidence="1">The sequence shown here is derived from an EMBL/GenBank/DDBJ whole genome shotgun (WGS) entry which is preliminary data.</text>
</comment>
<proteinExistence type="predicted"/>
<dbReference type="AlphaFoldDB" id="W7Z7L3"/>
<dbReference type="OrthoDB" id="2663163at2"/>
<reference evidence="1 2" key="1">
    <citation type="journal article" date="2014" name="Genome Announc.">
        <title>Draft Genome Sequence of Paenibacillus pini JCM 16418T, Isolated from the Rhizosphere of Pine Tree.</title>
        <authorList>
            <person name="Yuki M."/>
            <person name="Oshima K."/>
            <person name="Suda W."/>
            <person name="Oshida Y."/>
            <person name="Kitamura K."/>
            <person name="Iida Y."/>
            <person name="Hattori M."/>
            <person name="Ohkuma M."/>
        </authorList>
    </citation>
    <scope>NUCLEOTIDE SEQUENCE [LARGE SCALE GENOMIC DNA]</scope>
    <source>
        <strain evidence="1 2">JCM 16418</strain>
    </source>
</reference>
<dbReference type="eggNOG" id="ENOG50349N1">
    <property type="taxonomic scope" value="Bacteria"/>
</dbReference>
<keyword evidence="2" id="KW-1185">Reference proteome</keyword>
<dbReference type="EMBL" id="BAVZ01000023">
    <property type="protein sequence ID" value="GAF10384.1"/>
    <property type="molecule type" value="Genomic_DNA"/>
</dbReference>
<dbReference type="InterPro" id="IPR058701">
    <property type="entry name" value="PhiTE_072-like"/>
</dbReference>
<dbReference type="STRING" id="1236976.JCM16418_4584"/>
<sequence length="178" mass="21087">MKEVVKFWRYYIPSVDGVEGWGVFLLDSTGMFAAVTDYGNFAYMWPIKHTGCDDFREFFKHRDAYYVLGKCAPSNGQEYQGERTEEELRKTILRMRREDTFTEEDARKEWDLLNEVDLEYREGFHEWYQGTEFIDAHEHMVFDYTVSERAFADILFPKFCEAVANELKSELVEAVSQS</sequence>